<dbReference type="CDD" id="cd00063">
    <property type="entry name" value="FN3"/>
    <property type="match status" value="1"/>
</dbReference>
<comment type="caution">
    <text evidence="4">The sequence shown here is derived from an EMBL/GenBank/DDBJ whole genome shotgun (WGS) entry which is preliminary data.</text>
</comment>
<evidence type="ECO:0000256" key="2">
    <source>
        <dbReference type="ARBA" id="ARBA00023326"/>
    </source>
</evidence>
<keyword evidence="6" id="KW-1185">Reference proteome</keyword>
<evidence type="ECO:0000313" key="4">
    <source>
        <dbReference type="EMBL" id="MFH5242380.1"/>
    </source>
</evidence>
<keyword evidence="1" id="KW-0326">Glycosidase</keyword>
<dbReference type="InterPro" id="IPR013783">
    <property type="entry name" value="Ig-like_fold"/>
</dbReference>
<protein>
    <recommendedName>
        <fullName evidence="7">Fibronectin type-III domain-containing protein</fullName>
    </recommendedName>
</protein>
<dbReference type="Proteomes" id="UP001609219">
    <property type="component" value="Unassembled WGS sequence"/>
</dbReference>
<dbReference type="InterPro" id="IPR003961">
    <property type="entry name" value="FN3_dom"/>
</dbReference>
<evidence type="ECO:0000313" key="6">
    <source>
        <dbReference type="Proteomes" id="UP001609219"/>
    </source>
</evidence>
<dbReference type="EMBL" id="JBIMSP010000013">
    <property type="protein sequence ID" value="MFH5242380.1"/>
    <property type="molecule type" value="Genomic_DNA"/>
</dbReference>
<evidence type="ECO:0000256" key="1">
    <source>
        <dbReference type="ARBA" id="ARBA00023295"/>
    </source>
</evidence>
<keyword evidence="1" id="KW-0378">Hydrolase</keyword>
<accession>A0ABW7KK02</accession>
<dbReference type="RefSeq" id="WP_395124364.1">
    <property type="nucleotide sequence ID" value="NZ_JBIMSN010000094.1"/>
</dbReference>
<organism evidence="4 5">
    <name type="scientific">Antrihabitans spumae</name>
    <dbReference type="NCBI Taxonomy" id="3373370"/>
    <lineage>
        <taxon>Bacteria</taxon>
        <taxon>Bacillati</taxon>
        <taxon>Actinomycetota</taxon>
        <taxon>Actinomycetes</taxon>
        <taxon>Mycobacteriales</taxon>
        <taxon>Nocardiaceae</taxon>
        <taxon>Antrihabitans</taxon>
    </lineage>
</organism>
<dbReference type="Proteomes" id="UP001609176">
    <property type="component" value="Unassembled WGS sequence"/>
</dbReference>
<sequence length="904" mass="96138">MTTFDQKAYLADVLKPLTRDKLLLAEIQRALRELQGSPDVSVVAGLDLATLLAVPADLSDLAAHITSVDMFLNKRQSMPPAQFLKKLIAELKVAGHDLTSPAFWKQLQSAKADVFKSKLADFAAAVSLEHQALKVITKEQLSDKAKAQGLGSISESALKLAVEGSGIVVCSDFKLPTTPIQRGVTDIGRFTEYRSIVDVLLLAEPQRAESIRVIDELTFGPGGRRPITIAQVAAAQKAAETGKDSDALQAAQKALTIVRTDFADSADLQQFVLASFVATTKEMLARGELLASALLKLTKGTGLDNVDAARVLAKLSGSTSTRDLNDVTNLVAEGSLADARNTFDAVANVDQFGEAEVNRVAAVLAAAENRKATLVAEYEAAIAKRDYGTAANALTQASVIDRKDARLTERLEKLPPPSPEYLVAKPLENGGITLSWKFDGGADCQFIVVRSTDGHAPANTGDGSQLARDLTAATFIDTAPPVAKRVHYSVFAVRRGVASLPASADQIVLPGPKDVTAGSSPTEITLMWRLAPEAVGVQVTRTNPDGTRAPVNAGGTNRTTVTGLVTGERYRFSFEAVYVLPNGTRVVSPPVAIDASPRGVISVIGDLHIADAKLSDGRDGHRATWTEPGGYSVELWAFPVDEKLPAAGIEVDLADLDGIDGRRVSGVLGASSGQTSLSFPRLRDLRVIAAITVDGNRGLFGASAVVGSAPSVKNPRVDRYGDELVVSWEWPHGDYSAAVSWFSGSGAQSKSVSRAEYKINGGCRIQATAVDRVTISTVAFGNGQKWIASPVEVQIVARLPVVKYKLEIPPSRFGRRKPVRATVESDGFSGPVSLLVVARESSIMPSRSTDGEVVEKIRVDLDGVTPASVEFNIPRLVSPFWIRIFPDGGAPVKLEDPPTNQLKG</sequence>
<keyword evidence="2" id="KW-0119">Carbohydrate metabolism</keyword>
<name>A0ABW7KK02_9NOCA</name>
<evidence type="ECO:0008006" key="7">
    <source>
        <dbReference type="Google" id="ProtNLM"/>
    </source>
</evidence>
<dbReference type="EMBL" id="JBIMSN010000094">
    <property type="protein sequence ID" value="MFH5230893.1"/>
    <property type="molecule type" value="Genomic_DNA"/>
</dbReference>
<reference evidence="5 6" key="1">
    <citation type="submission" date="2024-10" db="EMBL/GenBank/DDBJ databases">
        <authorList>
            <person name="Riesco R."/>
        </authorList>
    </citation>
    <scope>NUCLEOTIDE SEQUENCE [LARGE SCALE GENOMIC DNA]</scope>
    <source>
        <strain evidence="4 5">NCIMB 15448</strain>
        <strain evidence="3 6">NCIMB 15450</strain>
    </source>
</reference>
<gene>
    <name evidence="4" type="ORF">ACHIPV_10865</name>
    <name evidence="3" type="ORF">ACHIRB_20330</name>
</gene>
<evidence type="ECO:0000313" key="3">
    <source>
        <dbReference type="EMBL" id="MFH5230893.1"/>
    </source>
</evidence>
<dbReference type="InterPro" id="IPR036116">
    <property type="entry name" value="FN3_sf"/>
</dbReference>
<dbReference type="Gene3D" id="2.60.40.10">
    <property type="entry name" value="Immunoglobulins"/>
    <property type="match status" value="2"/>
</dbReference>
<dbReference type="SUPFAM" id="SSF49265">
    <property type="entry name" value="Fibronectin type III"/>
    <property type="match status" value="1"/>
</dbReference>
<evidence type="ECO:0000313" key="5">
    <source>
        <dbReference type="Proteomes" id="UP001609176"/>
    </source>
</evidence>
<proteinExistence type="predicted"/>
<keyword evidence="2" id="KW-0624">Polysaccharide degradation</keyword>